<proteinExistence type="predicted"/>
<protein>
    <submittedName>
        <fullName evidence="2">Uncharacterized protein</fullName>
    </submittedName>
</protein>
<dbReference type="EMBL" id="CCKQ01005043">
    <property type="protein sequence ID" value="CDW76196.1"/>
    <property type="molecule type" value="Genomic_DNA"/>
</dbReference>
<feature type="region of interest" description="Disordered" evidence="1">
    <location>
        <begin position="209"/>
        <end position="232"/>
    </location>
</feature>
<evidence type="ECO:0000313" key="2">
    <source>
        <dbReference type="EMBL" id="CDW76196.1"/>
    </source>
</evidence>
<gene>
    <name evidence="2" type="primary">Contig18526.g19682</name>
    <name evidence="2" type="ORF">STYLEM_5195</name>
</gene>
<organism evidence="2 3">
    <name type="scientific">Stylonychia lemnae</name>
    <name type="common">Ciliate</name>
    <dbReference type="NCBI Taxonomy" id="5949"/>
    <lineage>
        <taxon>Eukaryota</taxon>
        <taxon>Sar</taxon>
        <taxon>Alveolata</taxon>
        <taxon>Ciliophora</taxon>
        <taxon>Intramacronucleata</taxon>
        <taxon>Spirotrichea</taxon>
        <taxon>Stichotrichia</taxon>
        <taxon>Sporadotrichida</taxon>
        <taxon>Oxytrichidae</taxon>
        <taxon>Stylonychinae</taxon>
        <taxon>Stylonychia</taxon>
    </lineage>
</organism>
<dbReference type="InParanoid" id="A0A078A1R9"/>
<dbReference type="AlphaFoldDB" id="A0A078A1R9"/>
<feature type="compositionally biased region" description="Polar residues" evidence="1">
    <location>
        <begin position="210"/>
        <end position="232"/>
    </location>
</feature>
<keyword evidence="3" id="KW-1185">Reference proteome</keyword>
<reference evidence="2 3" key="1">
    <citation type="submission" date="2014-06" db="EMBL/GenBank/DDBJ databases">
        <authorList>
            <person name="Swart Estienne"/>
        </authorList>
    </citation>
    <scope>NUCLEOTIDE SEQUENCE [LARGE SCALE GENOMIC DNA]</scope>
    <source>
        <strain evidence="2 3">130c</strain>
    </source>
</reference>
<name>A0A078A1R9_STYLE</name>
<sequence length="474" mass="54871">MKAYKSLRRNKNYNLIDQTTNYTAPNESKIMMQPATEFDSMYEEDFMLRIKPIFIEKRNSSLSNSYLDTKQTQDDSPMILKTFQQYCQLQNTVQSRSPSNQNQVFKCLKPKLILMTEDVQSSNVKSKAKIRARISTANNRLKQSQSTTSHTQIILDNNNTNITPKVLPYQDLKNNEYQKFIAKMKNQQRLHNQLKGYRNMFQVKIRKQEGSVNPQSKGEMNNTSRQGTENNMMSKQTFLRRIKTSHNHQRQNSQESNQLSISNAGVGNRIGASIAGNYKSTYTHESSVYMDMTSSQMKATGIDRFPIQQQSHSLEQNTERESITKSVLVGVSGVQLTDKNSLGDLHRLSMSKIKSQHPNKFNGGVRDTYQSSNESPDILASQDLTLQTRTIRVSTKDVKAMQRQHYQEKISYLKRYMNKKIEREGFVGERKRPKNSQLNFDLTQQQRIHTSQSYNRFRGKNLQQPYQAQYTVAN</sequence>
<evidence type="ECO:0000256" key="1">
    <source>
        <dbReference type="SAM" id="MobiDB-lite"/>
    </source>
</evidence>
<evidence type="ECO:0000313" key="3">
    <source>
        <dbReference type="Proteomes" id="UP000039865"/>
    </source>
</evidence>
<accession>A0A078A1R9</accession>
<dbReference type="Proteomes" id="UP000039865">
    <property type="component" value="Unassembled WGS sequence"/>
</dbReference>